<evidence type="ECO:0000313" key="1">
    <source>
        <dbReference type="EMBL" id="KKK78323.1"/>
    </source>
</evidence>
<proteinExistence type="predicted"/>
<sequence length="399" mass="43566">RGALQIGEEGLETLKAAKRIDPSLADKLTPGLVTDNPALQLQERQSAALLPGLQRRYRELVKSLDRAIKGNIDQGAFSKITQRVSESFKNLSDTFIKRIGRKSVAASKGGKALQQGIEEYDLVARRIVDDLYTSARKIEEPQFAFDELARISANLRAGAKGTIDPQTESLLKQIDEIGGPIQLPDGGTVSVGDQLRNARTGAFSTKNIKPGEVASQATGQANDLFKAITSTLDNPANSNPAFKAAWKKAASTASKRFEILEKAAIIKTVKSQNPAELVGQFAKPGQVDNLLTIRNTIEPSRWKEFTDAFVADVFDDPAQAAARLKAFDTETLDALLPRSEQVFLKNIGKELSRIVDVGVEETVERQIRNKNFIGSLIEQANPRRTSTIMRAANETNNKA</sequence>
<comment type="caution">
    <text evidence="1">The sequence shown here is derived from an EMBL/GenBank/DDBJ whole genome shotgun (WGS) entry which is preliminary data.</text>
</comment>
<name>A0A0F8YA91_9ZZZZ</name>
<dbReference type="AlphaFoldDB" id="A0A0F8YA91"/>
<reference evidence="1" key="1">
    <citation type="journal article" date="2015" name="Nature">
        <title>Complex archaea that bridge the gap between prokaryotes and eukaryotes.</title>
        <authorList>
            <person name="Spang A."/>
            <person name="Saw J.H."/>
            <person name="Jorgensen S.L."/>
            <person name="Zaremba-Niedzwiedzka K."/>
            <person name="Martijn J."/>
            <person name="Lind A.E."/>
            <person name="van Eijk R."/>
            <person name="Schleper C."/>
            <person name="Guy L."/>
            <person name="Ettema T.J."/>
        </authorList>
    </citation>
    <scope>NUCLEOTIDE SEQUENCE</scope>
</reference>
<gene>
    <name evidence="1" type="ORF">LCGC14_2844720</name>
</gene>
<protein>
    <submittedName>
        <fullName evidence="1">Uncharacterized protein</fullName>
    </submittedName>
</protein>
<organism evidence="1">
    <name type="scientific">marine sediment metagenome</name>
    <dbReference type="NCBI Taxonomy" id="412755"/>
    <lineage>
        <taxon>unclassified sequences</taxon>
        <taxon>metagenomes</taxon>
        <taxon>ecological metagenomes</taxon>
    </lineage>
</organism>
<feature type="non-terminal residue" evidence="1">
    <location>
        <position position="399"/>
    </location>
</feature>
<accession>A0A0F8YA91</accession>
<dbReference type="EMBL" id="LAZR01054542">
    <property type="protein sequence ID" value="KKK78323.1"/>
    <property type="molecule type" value="Genomic_DNA"/>
</dbReference>
<feature type="non-terminal residue" evidence="1">
    <location>
        <position position="1"/>
    </location>
</feature>